<dbReference type="AlphaFoldDB" id="A0A4R7B1Q5"/>
<dbReference type="RefSeq" id="WP_133681878.1">
    <property type="nucleotide sequence ID" value="NZ_SNZP01000010.1"/>
</dbReference>
<comment type="caution">
    <text evidence="8">The sequence shown here is derived from an EMBL/GenBank/DDBJ whole genome shotgun (WGS) entry which is preliminary data.</text>
</comment>
<sequence>MNDVEYVGFVPRAGAWCVDKLLVLMLTSLMAWAWPVPGLTWQGLVACGSDLARWQAELPLIAMALARWLLPAALTVFFLTRIRATPGKYLLRAIVVDAETGATLGQRQAWLRTLACGLSYLTLGLGHAWVIVDRRKQSLHDKIAHTVVIRRPK</sequence>
<evidence type="ECO:0000256" key="4">
    <source>
        <dbReference type="ARBA" id="ARBA00022989"/>
    </source>
</evidence>
<dbReference type="InterPro" id="IPR010432">
    <property type="entry name" value="RDD"/>
</dbReference>
<evidence type="ECO:0000256" key="2">
    <source>
        <dbReference type="ARBA" id="ARBA00022475"/>
    </source>
</evidence>
<dbReference type="OrthoDB" id="5298807at2"/>
<keyword evidence="9" id="KW-1185">Reference proteome</keyword>
<evidence type="ECO:0000259" key="7">
    <source>
        <dbReference type="Pfam" id="PF06271"/>
    </source>
</evidence>
<keyword evidence="3 6" id="KW-0812">Transmembrane</keyword>
<dbReference type="EMBL" id="SNZP01000010">
    <property type="protein sequence ID" value="TDR76651.1"/>
    <property type="molecule type" value="Genomic_DNA"/>
</dbReference>
<comment type="subcellular location">
    <subcellularLocation>
        <location evidence="1">Cell membrane</location>
        <topology evidence="1">Multi-pass membrane protein</topology>
    </subcellularLocation>
</comment>
<keyword evidence="4 6" id="KW-1133">Transmembrane helix</keyword>
<feature type="transmembrane region" description="Helical" evidence="6">
    <location>
        <begin position="21"/>
        <end position="40"/>
    </location>
</feature>
<evidence type="ECO:0000256" key="6">
    <source>
        <dbReference type="SAM" id="Phobius"/>
    </source>
</evidence>
<keyword evidence="5 6" id="KW-0472">Membrane</keyword>
<gene>
    <name evidence="8" type="ORF">DFP86_11077</name>
</gene>
<dbReference type="GO" id="GO:0005886">
    <property type="term" value="C:plasma membrane"/>
    <property type="evidence" value="ECO:0007669"/>
    <property type="project" value="UniProtKB-SubCell"/>
</dbReference>
<dbReference type="InterPro" id="IPR051791">
    <property type="entry name" value="Pra-immunoreactive"/>
</dbReference>
<organism evidence="8 9">
    <name type="scientific">Paludibacterium purpuratum</name>
    <dbReference type="NCBI Taxonomy" id="1144873"/>
    <lineage>
        <taxon>Bacteria</taxon>
        <taxon>Pseudomonadati</taxon>
        <taxon>Pseudomonadota</taxon>
        <taxon>Betaproteobacteria</taxon>
        <taxon>Neisseriales</taxon>
        <taxon>Chromobacteriaceae</taxon>
        <taxon>Paludibacterium</taxon>
    </lineage>
</organism>
<dbReference type="Pfam" id="PF06271">
    <property type="entry name" value="RDD"/>
    <property type="match status" value="1"/>
</dbReference>
<keyword evidence="2" id="KW-1003">Cell membrane</keyword>
<evidence type="ECO:0000313" key="8">
    <source>
        <dbReference type="EMBL" id="TDR76651.1"/>
    </source>
</evidence>
<feature type="domain" description="RDD" evidence="7">
    <location>
        <begin position="6"/>
        <end position="144"/>
    </location>
</feature>
<dbReference type="PANTHER" id="PTHR36115:SF4">
    <property type="entry name" value="MEMBRANE PROTEIN"/>
    <property type="match status" value="1"/>
</dbReference>
<name>A0A4R7B1Q5_9NEIS</name>
<protein>
    <submittedName>
        <fullName evidence="8">Putative RDD family membrane protein YckC</fullName>
    </submittedName>
</protein>
<evidence type="ECO:0000313" key="9">
    <source>
        <dbReference type="Proteomes" id="UP000295611"/>
    </source>
</evidence>
<reference evidence="8 9" key="1">
    <citation type="submission" date="2019-03" db="EMBL/GenBank/DDBJ databases">
        <title>Genomic Encyclopedia of Type Strains, Phase III (KMG-III): the genomes of soil and plant-associated and newly described type strains.</title>
        <authorList>
            <person name="Whitman W."/>
        </authorList>
    </citation>
    <scope>NUCLEOTIDE SEQUENCE [LARGE SCALE GENOMIC DNA]</scope>
    <source>
        <strain evidence="8 9">CECT 8976</strain>
    </source>
</reference>
<dbReference type="Proteomes" id="UP000295611">
    <property type="component" value="Unassembled WGS sequence"/>
</dbReference>
<evidence type="ECO:0000256" key="1">
    <source>
        <dbReference type="ARBA" id="ARBA00004651"/>
    </source>
</evidence>
<dbReference type="PANTHER" id="PTHR36115">
    <property type="entry name" value="PROLINE-RICH ANTIGEN HOMOLOG-RELATED"/>
    <property type="match status" value="1"/>
</dbReference>
<accession>A0A4R7B1Q5</accession>
<feature type="transmembrane region" description="Helical" evidence="6">
    <location>
        <begin position="60"/>
        <end position="79"/>
    </location>
</feature>
<evidence type="ECO:0000256" key="3">
    <source>
        <dbReference type="ARBA" id="ARBA00022692"/>
    </source>
</evidence>
<evidence type="ECO:0000256" key="5">
    <source>
        <dbReference type="ARBA" id="ARBA00023136"/>
    </source>
</evidence>
<proteinExistence type="predicted"/>